<dbReference type="GO" id="GO:0008483">
    <property type="term" value="F:transaminase activity"/>
    <property type="evidence" value="ECO:0007669"/>
    <property type="project" value="UniProtKB-KW"/>
</dbReference>
<feature type="modified residue" description="N6-(pyridoxal phosphate)lysine" evidence="4">
    <location>
        <position position="185"/>
    </location>
</feature>
<dbReference type="InterPro" id="IPR015421">
    <property type="entry name" value="PyrdxlP-dep_Trfase_major"/>
</dbReference>
<evidence type="ECO:0000256" key="3">
    <source>
        <dbReference type="PIRSR" id="PIRSR000390-1"/>
    </source>
</evidence>
<dbReference type="Proteomes" id="UP001161422">
    <property type="component" value="Unassembled WGS sequence"/>
</dbReference>
<evidence type="ECO:0000256" key="4">
    <source>
        <dbReference type="PIRSR" id="PIRSR000390-2"/>
    </source>
</evidence>
<dbReference type="PIRSF" id="PIRSF000390">
    <property type="entry name" value="PLP_StrS"/>
    <property type="match status" value="1"/>
</dbReference>
<dbReference type="CDD" id="cd00616">
    <property type="entry name" value="AHBA_syn"/>
    <property type="match status" value="1"/>
</dbReference>
<accession>A0AA37W1G0</accession>
<proteinExistence type="inferred from homology"/>
<dbReference type="GO" id="GO:0000271">
    <property type="term" value="P:polysaccharide biosynthetic process"/>
    <property type="evidence" value="ECO:0007669"/>
    <property type="project" value="TreeGrafter"/>
</dbReference>
<comment type="similarity">
    <text evidence="2 5">Belongs to the DegT/DnrJ/EryC1 family.</text>
</comment>
<dbReference type="AlphaFoldDB" id="A0AA37W1G0"/>
<dbReference type="Gene3D" id="3.40.640.10">
    <property type="entry name" value="Type I PLP-dependent aspartate aminotransferase-like (Major domain)"/>
    <property type="match status" value="1"/>
</dbReference>
<reference evidence="6" key="2">
    <citation type="submission" date="2023-01" db="EMBL/GenBank/DDBJ databases">
        <title>Draft genome sequence of Paraferrimonas sedimenticola strain NBRC 101628.</title>
        <authorList>
            <person name="Sun Q."/>
            <person name="Mori K."/>
        </authorList>
    </citation>
    <scope>NUCLEOTIDE SEQUENCE</scope>
    <source>
        <strain evidence="6">NBRC 101628</strain>
    </source>
</reference>
<sequence length="369" mass="40355">MVRFLDLDKVHTGMGDELWEAVQSVVKRSAFIGGSEIKEFEQAFAEYQQAEHCVGVANGTDALEIAIEALDLPANSEIIVPANSFVASSEAVTRAGHKVVFCDCNDQDMGIDLDSIAAQITDKTAAIVVVHLYGHPADMDGVLALANQHGLKIVEDCAQAHGTEYKGRRIGAIGDVGTFSFYPGKNLGAWGDAGAVLTNDKSIAERVRMIANHGRLSKYDHEFEGRNSRMDTLQAAVLGVKLKHLEKAVQQRIAIADTYLAQLSDITSLVLPTRQEWARQAYHLFVVRTEQRDALKQHLTDSGVASGIHYPIALPKLQAYDYLTQDTSGFKACQMDTQLLSLPIGEHMTNDDVERVVVAVRSFFENGQA</sequence>
<feature type="active site" description="Proton acceptor" evidence="3">
    <location>
        <position position="185"/>
    </location>
</feature>
<keyword evidence="6" id="KW-0032">Aminotransferase</keyword>
<organism evidence="6 7">
    <name type="scientific">Paraferrimonas sedimenticola</name>
    <dbReference type="NCBI Taxonomy" id="375674"/>
    <lineage>
        <taxon>Bacteria</taxon>
        <taxon>Pseudomonadati</taxon>
        <taxon>Pseudomonadota</taxon>
        <taxon>Gammaproteobacteria</taxon>
        <taxon>Alteromonadales</taxon>
        <taxon>Ferrimonadaceae</taxon>
        <taxon>Paraferrimonas</taxon>
    </lineage>
</organism>
<dbReference type="SUPFAM" id="SSF53383">
    <property type="entry name" value="PLP-dependent transferases"/>
    <property type="match status" value="1"/>
</dbReference>
<reference evidence="6" key="1">
    <citation type="journal article" date="2014" name="Int. J. Syst. Evol. Microbiol.">
        <title>Complete genome sequence of Corynebacterium casei LMG S-19264T (=DSM 44701T), isolated from a smear-ripened cheese.</title>
        <authorList>
            <consortium name="US DOE Joint Genome Institute (JGI-PGF)"/>
            <person name="Walter F."/>
            <person name="Albersmeier A."/>
            <person name="Kalinowski J."/>
            <person name="Ruckert C."/>
        </authorList>
    </citation>
    <scope>NUCLEOTIDE SEQUENCE</scope>
    <source>
        <strain evidence="6">NBRC 101628</strain>
    </source>
</reference>
<dbReference type="Gene3D" id="3.90.1150.10">
    <property type="entry name" value="Aspartate Aminotransferase, domain 1"/>
    <property type="match status" value="1"/>
</dbReference>
<comment type="caution">
    <text evidence="6">The sequence shown here is derived from an EMBL/GenBank/DDBJ whole genome shotgun (WGS) entry which is preliminary data.</text>
</comment>
<evidence type="ECO:0000256" key="5">
    <source>
        <dbReference type="RuleBase" id="RU004508"/>
    </source>
</evidence>
<evidence type="ECO:0000256" key="1">
    <source>
        <dbReference type="ARBA" id="ARBA00022898"/>
    </source>
</evidence>
<dbReference type="Pfam" id="PF01041">
    <property type="entry name" value="DegT_DnrJ_EryC1"/>
    <property type="match status" value="1"/>
</dbReference>
<evidence type="ECO:0000313" key="6">
    <source>
        <dbReference type="EMBL" id="GLP96748.1"/>
    </source>
</evidence>
<dbReference type="GO" id="GO:0030170">
    <property type="term" value="F:pyridoxal phosphate binding"/>
    <property type="evidence" value="ECO:0007669"/>
    <property type="project" value="TreeGrafter"/>
</dbReference>
<dbReference type="PANTHER" id="PTHR30244">
    <property type="entry name" value="TRANSAMINASE"/>
    <property type="match status" value="1"/>
</dbReference>
<gene>
    <name evidence="6" type="ORF">GCM10007895_20540</name>
</gene>
<name>A0AA37W1G0_9GAMM</name>
<dbReference type="PANTHER" id="PTHR30244:SF36">
    <property type="entry name" value="3-OXO-GLUCOSE-6-PHOSPHATE:GLUTAMATE AMINOTRANSFERASE"/>
    <property type="match status" value="1"/>
</dbReference>
<keyword evidence="1 4" id="KW-0663">Pyridoxal phosphate</keyword>
<keyword evidence="6" id="KW-0808">Transferase</keyword>
<dbReference type="RefSeq" id="WP_095504066.1">
    <property type="nucleotide sequence ID" value="NZ_BSNC01000005.1"/>
</dbReference>
<evidence type="ECO:0000256" key="2">
    <source>
        <dbReference type="ARBA" id="ARBA00037999"/>
    </source>
</evidence>
<protein>
    <submittedName>
        <fullName evidence="6">Aminotransferase</fullName>
    </submittedName>
</protein>
<keyword evidence="7" id="KW-1185">Reference proteome</keyword>
<dbReference type="InterPro" id="IPR015424">
    <property type="entry name" value="PyrdxlP-dep_Trfase"/>
</dbReference>
<dbReference type="InterPro" id="IPR000653">
    <property type="entry name" value="DegT/StrS_aminotransferase"/>
</dbReference>
<evidence type="ECO:0000313" key="7">
    <source>
        <dbReference type="Proteomes" id="UP001161422"/>
    </source>
</evidence>
<dbReference type="InterPro" id="IPR015422">
    <property type="entry name" value="PyrdxlP-dep_Trfase_small"/>
</dbReference>
<dbReference type="EMBL" id="BSNC01000005">
    <property type="protein sequence ID" value="GLP96748.1"/>
    <property type="molecule type" value="Genomic_DNA"/>
</dbReference>